<dbReference type="PROSITE" id="PS51257">
    <property type="entry name" value="PROKAR_LIPOPROTEIN"/>
    <property type="match status" value="1"/>
</dbReference>
<keyword evidence="4" id="KW-0472">Membrane</keyword>
<evidence type="ECO:0000256" key="3">
    <source>
        <dbReference type="ARBA" id="ARBA00022729"/>
    </source>
</evidence>
<evidence type="ECO:0000256" key="4">
    <source>
        <dbReference type="ARBA" id="ARBA00023136"/>
    </source>
</evidence>
<evidence type="ECO:0000256" key="1">
    <source>
        <dbReference type="ARBA" id="ARBA00004442"/>
    </source>
</evidence>
<name>A0A6G7IZ09_9FLAO</name>
<evidence type="ECO:0000313" key="9">
    <source>
        <dbReference type="Proteomes" id="UP000502928"/>
    </source>
</evidence>
<keyword evidence="9" id="KW-1185">Reference proteome</keyword>
<dbReference type="InterPro" id="IPR012944">
    <property type="entry name" value="SusD_RagB_dom"/>
</dbReference>
<dbReference type="RefSeq" id="WP_166247504.1">
    <property type="nucleotide sequence ID" value="NZ_CP049616.1"/>
</dbReference>
<dbReference type="KEGG" id="mut:GVT53_03845"/>
<evidence type="ECO:0000313" key="8">
    <source>
        <dbReference type="EMBL" id="QII43843.1"/>
    </source>
</evidence>
<dbReference type="InterPro" id="IPR033985">
    <property type="entry name" value="SusD-like_N"/>
</dbReference>
<evidence type="ECO:0000259" key="7">
    <source>
        <dbReference type="Pfam" id="PF14322"/>
    </source>
</evidence>
<feature type="domain" description="SusD-like N-terminal" evidence="7">
    <location>
        <begin position="28"/>
        <end position="224"/>
    </location>
</feature>
<keyword evidence="3" id="KW-0732">Signal</keyword>
<dbReference type="Pfam" id="PF07980">
    <property type="entry name" value="SusD_RagB"/>
    <property type="match status" value="1"/>
</dbReference>
<dbReference type="SUPFAM" id="SSF48452">
    <property type="entry name" value="TPR-like"/>
    <property type="match status" value="1"/>
</dbReference>
<comment type="subcellular location">
    <subcellularLocation>
        <location evidence="1">Cell outer membrane</location>
    </subcellularLocation>
</comment>
<keyword evidence="5" id="KW-0998">Cell outer membrane</keyword>
<evidence type="ECO:0000256" key="5">
    <source>
        <dbReference type="ARBA" id="ARBA00023237"/>
    </source>
</evidence>
<evidence type="ECO:0000259" key="6">
    <source>
        <dbReference type="Pfam" id="PF07980"/>
    </source>
</evidence>
<comment type="similarity">
    <text evidence="2">Belongs to the SusD family.</text>
</comment>
<dbReference type="EMBL" id="CP049616">
    <property type="protein sequence ID" value="QII43843.1"/>
    <property type="molecule type" value="Genomic_DNA"/>
</dbReference>
<dbReference type="CDD" id="cd08977">
    <property type="entry name" value="SusD"/>
    <property type="match status" value="1"/>
</dbReference>
<accession>A0A6G7IZ09</accession>
<evidence type="ECO:0000256" key="2">
    <source>
        <dbReference type="ARBA" id="ARBA00006275"/>
    </source>
</evidence>
<gene>
    <name evidence="8" type="ORF">GVT53_03845</name>
</gene>
<sequence>MEKIKKYCALIIVVICVLALSVGCEDQLDEKTYTALSPQDFFKTAEDIEVVLNSVYGELRYSDITRDAVTLQEVNTDIHFERSGGIFTHNQPIEEFVWTSSHQWIKSSWERRYRGIYKANTVIDNISLPEMDENRRQEILAEARFLRAFNYYLLFDFFGPVPLITSSETDVTDRPERASETEMISFIESELSEISNILPINPPKDQYGRPTKGAALAALTKFYMMNKKWQEAANTAKQVMDLEVYDLFTEGERTALFSPENQRDNEFIFVSVMSDTPDDITGDGWLSHVVPRGYQWQYPPRQIFAAEYKIWSDFLELFDAEDERLDAFLLEFVNEDGETIVLGEDNARSLKFPEYPNQGISRSSDDFPFIRYADIILSRAEALNEINGLNQESVDLLNMIREAAGVSTLVISDFNGPTAFKDFILDERGREFHTEALRRQDLIRHGKFIEMAIDRGKPAQAFHVRYPIPQTEIERNPNLTQNEGY</sequence>
<dbReference type="InterPro" id="IPR011990">
    <property type="entry name" value="TPR-like_helical_dom_sf"/>
</dbReference>
<dbReference type="AlphaFoldDB" id="A0A6G7IZ09"/>
<organism evidence="8 9">
    <name type="scientific">Flagellimonas oceani</name>
    <dbReference type="NCBI Taxonomy" id="2698672"/>
    <lineage>
        <taxon>Bacteria</taxon>
        <taxon>Pseudomonadati</taxon>
        <taxon>Bacteroidota</taxon>
        <taxon>Flavobacteriia</taxon>
        <taxon>Flavobacteriales</taxon>
        <taxon>Flavobacteriaceae</taxon>
        <taxon>Flagellimonas</taxon>
    </lineage>
</organism>
<dbReference type="GO" id="GO:0009279">
    <property type="term" value="C:cell outer membrane"/>
    <property type="evidence" value="ECO:0007669"/>
    <property type="project" value="UniProtKB-SubCell"/>
</dbReference>
<reference evidence="8 9" key="1">
    <citation type="submission" date="2020-02" db="EMBL/GenBank/DDBJ databases">
        <title>Complete genome of Muricauda sp. 501str8.</title>
        <authorList>
            <person name="Dong B."/>
            <person name="Zhu S."/>
            <person name="Yang J."/>
            <person name="Chen J."/>
        </authorList>
    </citation>
    <scope>NUCLEOTIDE SEQUENCE [LARGE SCALE GENOMIC DNA]</scope>
    <source>
        <strain evidence="8 9">501str8</strain>
    </source>
</reference>
<protein>
    <submittedName>
        <fullName evidence="8">RagB/SusD family nutrient uptake outer membrane protein</fullName>
    </submittedName>
</protein>
<feature type="domain" description="RagB/SusD" evidence="6">
    <location>
        <begin position="357"/>
        <end position="485"/>
    </location>
</feature>
<dbReference type="Proteomes" id="UP000502928">
    <property type="component" value="Chromosome"/>
</dbReference>
<proteinExistence type="inferred from homology"/>
<dbReference type="Gene3D" id="1.25.40.390">
    <property type="match status" value="1"/>
</dbReference>
<dbReference type="Pfam" id="PF14322">
    <property type="entry name" value="SusD-like_3"/>
    <property type="match status" value="1"/>
</dbReference>